<sequence>SDGKKERERGKSGRPSKTGRTGFSGRVGESLYSVSLFLYARLCVACTLERALDTSTALFITFLNSFRRFLIEVNIFSIYFPEEQFQRMDVGELSAEKSEHLRAPVRHRTTPMSANQTHTDERVPCLAAKASPEHATRFPLNSASFLQGALSTTCTRAKRLFFPSLTRILMVYRPVRELGQKQ</sequence>
<feature type="non-terminal residue" evidence="2">
    <location>
        <position position="1"/>
    </location>
</feature>
<feature type="region of interest" description="Disordered" evidence="1">
    <location>
        <begin position="1"/>
        <end position="22"/>
    </location>
</feature>
<accession>A0A195B015</accession>
<feature type="compositionally biased region" description="Basic and acidic residues" evidence="1">
    <location>
        <begin position="1"/>
        <end position="11"/>
    </location>
</feature>
<protein>
    <submittedName>
        <fullName evidence="2">Uncharacterized protein</fullName>
    </submittedName>
</protein>
<dbReference type="AlphaFoldDB" id="A0A195B015"/>
<evidence type="ECO:0000313" key="3">
    <source>
        <dbReference type="Proteomes" id="UP000078540"/>
    </source>
</evidence>
<dbReference type="EMBL" id="KQ976694">
    <property type="protein sequence ID" value="KYM77637.1"/>
    <property type="molecule type" value="Genomic_DNA"/>
</dbReference>
<proteinExistence type="predicted"/>
<reference evidence="2 3" key="1">
    <citation type="submission" date="2015-09" db="EMBL/GenBank/DDBJ databases">
        <title>Atta colombica WGS genome.</title>
        <authorList>
            <person name="Nygaard S."/>
            <person name="Hu H."/>
            <person name="Boomsma J."/>
            <person name="Zhang G."/>
        </authorList>
    </citation>
    <scope>NUCLEOTIDE SEQUENCE [LARGE SCALE GENOMIC DNA]</scope>
    <source>
        <strain evidence="2">Treedump-2</strain>
        <tissue evidence="2">Whole body</tissue>
    </source>
</reference>
<keyword evidence="3" id="KW-1185">Reference proteome</keyword>
<name>A0A195B015_9HYME</name>
<organism evidence="2 3">
    <name type="scientific">Atta colombica</name>
    <dbReference type="NCBI Taxonomy" id="520822"/>
    <lineage>
        <taxon>Eukaryota</taxon>
        <taxon>Metazoa</taxon>
        <taxon>Ecdysozoa</taxon>
        <taxon>Arthropoda</taxon>
        <taxon>Hexapoda</taxon>
        <taxon>Insecta</taxon>
        <taxon>Pterygota</taxon>
        <taxon>Neoptera</taxon>
        <taxon>Endopterygota</taxon>
        <taxon>Hymenoptera</taxon>
        <taxon>Apocrita</taxon>
        <taxon>Aculeata</taxon>
        <taxon>Formicoidea</taxon>
        <taxon>Formicidae</taxon>
        <taxon>Myrmicinae</taxon>
        <taxon>Atta</taxon>
    </lineage>
</organism>
<dbReference type="Proteomes" id="UP000078540">
    <property type="component" value="Unassembled WGS sequence"/>
</dbReference>
<evidence type="ECO:0000256" key="1">
    <source>
        <dbReference type="SAM" id="MobiDB-lite"/>
    </source>
</evidence>
<evidence type="ECO:0000313" key="2">
    <source>
        <dbReference type="EMBL" id="KYM77637.1"/>
    </source>
</evidence>
<gene>
    <name evidence="2" type="ORF">ALC53_11979</name>
</gene>